<dbReference type="PANTHER" id="PTHR30250:SF11">
    <property type="entry name" value="O-ANTIGEN TRANSPORTER-RELATED"/>
    <property type="match status" value="1"/>
</dbReference>
<evidence type="ECO:0000256" key="5">
    <source>
        <dbReference type="ARBA" id="ARBA00023136"/>
    </source>
</evidence>
<keyword evidence="2" id="KW-1003">Cell membrane</keyword>
<accession>A0A075TE02</accession>
<reference evidence="7" key="1">
    <citation type="submission" date="2014-12" db="EMBL/GenBank/DDBJ databases">
        <authorList>
            <person name="Yan X."/>
            <person name="Fratamico P.M."/>
            <person name="Tebbs R.S."/>
            <person name="O'Connell C.D."/>
            <person name="Baranzoni G.M."/>
            <person name="Swimley M."/>
            <person name="Debroy C."/>
            <person name="Liu Y."/>
        </authorList>
    </citation>
    <scope>NUCLEOTIDE SEQUENCE</scope>
    <source>
        <strain evidence="7">Bi 316-42</strain>
    </source>
</reference>
<dbReference type="GO" id="GO:0005886">
    <property type="term" value="C:plasma membrane"/>
    <property type="evidence" value="ECO:0007669"/>
    <property type="project" value="UniProtKB-SubCell"/>
</dbReference>
<dbReference type="RefSeq" id="WP_021518759.1">
    <property type="nucleotide sequence ID" value="NZ_CAMPRX010000033.1"/>
</dbReference>
<keyword evidence="4" id="KW-1133">Transmembrane helix</keyword>
<dbReference type="EMBL" id="KJ739595">
    <property type="protein sequence ID" value="AIG56896.2"/>
    <property type="molecule type" value="Genomic_DNA"/>
</dbReference>
<evidence type="ECO:0000313" key="7">
    <source>
        <dbReference type="EMBL" id="AIG56896.2"/>
    </source>
</evidence>
<protein>
    <recommendedName>
        <fullName evidence="6">Putative O-antigen transporter</fullName>
    </recommendedName>
</protein>
<evidence type="ECO:0000256" key="4">
    <source>
        <dbReference type="ARBA" id="ARBA00022989"/>
    </source>
</evidence>
<dbReference type="PATRIC" id="fig|562.10497.peg.568"/>
<dbReference type="AlphaFoldDB" id="A0A075TE02"/>
<comment type="subcellular location">
    <subcellularLocation>
        <location evidence="1">Cell membrane</location>
        <topology evidence="1">Multi-pass membrane protein</topology>
    </subcellularLocation>
</comment>
<dbReference type="InterPro" id="IPR050833">
    <property type="entry name" value="Poly_Biosynth_Transport"/>
</dbReference>
<keyword evidence="3" id="KW-0812">Transmembrane</keyword>
<proteinExistence type="predicted"/>
<evidence type="ECO:0000256" key="3">
    <source>
        <dbReference type="ARBA" id="ARBA00022692"/>
    </source>
</evidence>
<dbReference type="Pfam" id="PF13440">
    <property type="entry name" value="Polysacc_synt_3"/>
    <property type="match status" value="1"/>
</dbReference>
<evidence type="ECO:0000256" key="2">
    <source>
        <dbReference type="ARBA" id="ARBA00022475"/>
    </source>
</evidence>
<evidence type="ECO:0000256" key="1">
    <source>
        <dbReference type="ARBA" id="ARBA00004651"/>
    </source>
</evidence>
<gene>
    <name evidence="7" type="primary">wzx</name>
</gene>
<evidence type="ECO:0000256" key="6">
    <source>
        <dbReference type="ARBA" id="ARBA00049738"/>
    </source>
</evidence>
<sequence>MRKNSIINAMWMMSEKVITLFGLFFVTSFVAKYIGPSRFGQLALAIAIFQVVQVVAQLGCDNIIFKRVSKNATSGLKLIYSSFVIRAIIYIFIAFIVLAFFYKDADFINFVFLLSVCIAFFFTSIDVFTIYNDATLNSKFNTIANVFGLIIGLVLRYIIAFFELPIHLLSLPIVLTTMVPFIIRLYFIPKIRNIKLKYKRRYNSYLFATGIPLVISTISMTIYSRVNQFSLSYFSGSYELGIYSVALTLGTAWVFIGNALSISFLSKIYSEKDEFLAKDKTSGLIASVFTVLLVFPVFFVLFGKRIIFILYGNDYLAAYHILVILCLSTIITSLGFISNRYIVKLSGYNYLSKKTILILLFSIPISIAMVYQWGLYGAAYSVLIIELLSLTIMNYFFRDGVVLKMHLGAFNLRNIKKLK</sequence>
<dbReference type="PANTHER" id="PTHR30250">
    <property type="entry name" value="PST FAMILY PREDICTED COLANIC ACID TRANSPORTER"/>
    <property type="match status" value="1"/>
</dbReference>
<name>A0A075TE02_ECOLX</name>
<organism evidence="7">
    <name type="scientific">Escherichia coli</name>
    <dbReference type="NCBI Taxonomy" id="562"/>
    <lineage>
        <taxon>Bacteria</taxon>
        <taxon>Pseudomonadati</taxon>
        <taxon>Pseudomonadota</taxon>
        <taxon>Gammaproteobacteria</taxon>
        <taxon>Enterobacterales</taxon>
        <taxon>Enterobacteriaceae</taxon>
        <taxon>Escherichia</taxon>
    </lineage>
</organism>
<keyword evidence="5" id="KW-0472">Membrane</keyword>